<accession>A0A0H2YDN4</accession>
<reference evidence="1 2" key="1">
    <citation type="journal article" date="2006" name="J. Bacteriol.">
        <title>Complete genome sequence of Yersinia pestis strains Antiqua and Nepal516: evidence of gene reduction in an emerging pathogen.</title>
        <authorList>
            <person name="Chain P.S."/>
            <person name="Hu P."/>
            <person name="Malfatti S.A."/>
            <person name="Radnedge L."/>
            <person name="Larimer F."/>
            <person name="Vergez L.M."/>
            <person name="Worsham P."/>
            <person name="Chu M.C."/>
            <person name="Andersen G.L."/>
        </authorList>
    </citation>
    <scope>NUCLEOTIDE SEQUENCE [LARGE SCALE GENOMIC DNA]</scope>
    <source>
        <strain evidence="1 2">Nepal516</strain>
    </source>
</reference>
<evidence type="ECO:0000313" key="1">
    <source>
        <dbReference type="EMBL" id="ABG16668.1"/>
    </source>
</evidence>
<organism evidence="1 2">
    <name type="scientific">Yersinia pestis bv. Antiqua (strain Nepal516)</name>
    <dbReference type="NCBI Taxonomy" id="377628"/>
    <lineage>
        <taxon>Bacteria</taxon>
        <taxon>Pseudomonadati</taxon>
        <taxon>Pseudomonadota</taxon>
        <taxon>Gammaproteobacteria</taxon>
        <taxon>Enterobacterales</taxon>
        <taxon>Yersiniaceae</taxon>
        <taxon>Yersinia</taxon>
    </lineage>
</organism>
<gene>
    <name evidence="1" type="ordered locus">YPN_0336</name>
</gene>
<dbReference type="KEGG" id="ypn:YPN_0336"/>
<dbReference type="HOGENOM" id="CLU_3086436_0_0_6"/>
<name>A0A0H2YDN4_YERPN</name>
<sequence>MAQATFFIADLLVQVVYEASKNRLNTAMLALMRYFYPCCGLSFYLCNVIAEE</sequence>
<proteinExistence type="predicted"/>
<dbReference type="AlphaFoldDB" id="A0A0H2YDN4"/>
<dbReference type="Proteomes" id="UP000008936">
    <property type="component" value="Chromosome"/>
</dbReference>
<protein>
    <submittedName>
        <fullName evidence="1">Uncharacterized protein</fullName>
    </submittedName>
</protein>
<evidence type="ECO:0000313" key="2">
    <source>
        <dbReference type="Proteomes" id="UP000008936"/>
    </source>
</evidence>
<dbReference type="EMBL" id="CP000305">
    <property type="protein sequence ID" value="ABG16668.1"/>
    <property type="molecule type" value="Genomic_DNA"/>
</dbReference>